<feature type="domain" description="Glycoside hydrolase family 13 N-terminal" evidence="1">
    <location>
        <begin position="10"/>
        <end position="57"/>
    </location>
</feature>
<reference evidence="3" key="1">
    <citation type="journal article" date="2019" name="Int. J. Syst. Evol. Microbiol.">
        <title>The Global Catalogue of Microorganisms (GCM) 10K type strain sequencing project: providing services to taxonomists for standard genome sequencing and annotation.</title>
        <authorList>
            <consortium name="The Broad Institute Genomics Platform"/>
            <consortium name="The Broad Institute Genome Sequencing Center for Infectious Disease"/>
            <person name="Wu L."/>
            <person name="Ma J."/>
        </authorList>
    </citation>
    <scope>NUCLEOTIDE SEQUENCE [LARGE SCALE GENOMIC DNA]</scope>
    <source>
        <strain evidence="3">JCM 31486</strain>
    </source>
</reference>
<protein>
    <recommendedName>
        <fullName evidence="1">Glycoside hydrolase family 13 N-terminal domain-containing protein</fullName>
    </recommendedName>
</protein>
<evidence type="ECO:0000313" key="2">
    <source>
        <dbReference type="EMBL" id="MFD1051420.1"/>
    </source>
</evidence>
<sequence>MHPWPGSPYPLGADYDGAGTNFALFSQVADQVVLCLVDPSGYEKRIRLPEVDGFVHHG</sequence>
<gene>
    <name evidence="2" type="ORF">ACFQ1S_40700</name>
</gene>
<accession>A0ABW3MLG4</accession>
<feature type="non-terminal residue" evidence="2">
    <location>
        <position position="58"/>
    </location>
</feature>
<dbReference type="Gene3D" id="2.60.40.10">
    <property type="entry name" value="Immunoglobulins"/>
    <property type="match status" value="1"/>
</dbReference>
<proteinExistence type="predicted"/>
<evidence type="ECO:0000259" key="1">
    <source>
        <dbReference type="Pfam" id="PF02922"/>
    </source>
</evidence>
<name>A0ABW3MLG4_9PSEU</name>
<keyword evidence="3" id="KW-1185">Reference proteome</keyword>
<dbReference type="InterPro" id="IPR013783">
    <property type="entry name" value="Ig-like_fold"/>
</dbReference>
<comment type="caution">
    <text evidence="2">The sequence shown here is derived from an EMBL/GenBank/DDBJ whole genome shotgun (WGS) entry which is preliminary data.</text>
</comment>
<dbReference type="SUPFAM" id="SSF81296">
    <property type="entry name" value="E set domains"/>
    <property type="match status" value="1"/>
</dbReference>
<dbReference type="Proteomes" id="UP001597045">
    <property type="component" value="Unassembled WGS sequence"/>
</dbReference>
<dbReference type="EMBL" id="JBHTIS010003579">
    <property type="protein sequence ID" value="MFD1051420.1"/>
    <property type="molecule type" value="Genomic_DNA"/>
</dbReference>
<dbReference type="Pfam" id="PF02922">
    <property type="entry name" value="CBM_48"/>
    <property type="match status" value="1"/>
</dbReference>
<dbReference type="InterPro" id="IPR014756">
    <property type="entry name" value="Ig_E-set"/>
</dbReference>
<dbReference type="InterPro" id="IPR004193">
    <property type="entry name" value="Glyco_hydro_13_N"/>
</dbReference>
<organism evidence="2 3">
    <name type="scientific">Kibdelosporangium lantanae</name>
    <dbReference type="NCBI Taxonomy" id="1497396"/>
    <lineage>
        <taxon>Bacteria</taxon>
        <taxon>Bacillati</taxon>
        <taxon>Actinomycetota</taxon>
        <taxon>Actinomycetes</taxon>
        <taxon>Pseudonocardiales</taxon>
        <taxon>Pseudonocardiaceae</taxon>
        <taxon>Kibdelosporangium</taxon>
    </lineage>
</organism>
<evidence type="ECO:0000313" key="3">
    <source>
        <dbReference type="Proteomes" id="UP001597045"/>
    </source>
</evidence>